<gene>
    <name evidence="2" type="ORF">OsI_19334</name>
</gene>
<dbReference type="AlphaFoldDB" id="A2Y2U5"/>
<dbReference type="EMBL" id="CM000130">
    <property type="protein sequence ID" value="EAY97405.1"/>
    <property type="molecule type" value="Genomic_DNA"/>
</dbReference>
<sequence>MESFSNLLWKSAGATPAIRLSREESGSDTRLNSALGFFVFFLRTICNSWKDIHGPEGFSPSFEVRIKLDVPQIGNLRLFWSYDWWRSDWSDIVRVRDLLLKLFLRDGSVVRQTQVAISQKPSSLDRFSVRPQGFGSTSMVSAGGGGDKGIIKAMITHPKPSEEALIVPTNKSLVLQDSMVKDPKDITVSASSLKGDMIPAIANLHQPASFWETWAEDTTSILKRRTPDLVAIKETGRVKQALLQFGQEDTASRKDQAEPSLQGRQLKRFKQVDTDKQDLEDMEATSPGVVGKLVGPTMGSRQEQ</sequence>
<evidence type="ECO:0000256" key="1">
    <source>
        <dbReference type="SAM" id="MobiDB-lite"/>
    </source>
</evidence>
<dbReference type="Gramene" id="BGIOSGA019558-TA">
    <property type="protein sequence ID" value="BGIOSGA019558-PA"/>
    <property type="gene ID" value="BGIOSGA019558"/>
</dbReference>
<keyword evidence="3" id="KW-1185">Reference proteome</keyword>
<evidence type="ECO:0000313" key="2">
    <source>
        <dbReference type="EMBL" id="EAY97405.1"/>
    </source>
</evidence>
<proteinExistence type="predicted"/>
<accession>A2Y2U5</accession>
<feature type="compositionally biased region" description="Basic and acidic residues" evidence="1">
    <location>
        <begin position="270"/>
        <end position="279"/>
    </location>
</feature>
<dbReference type="Proteomes" id="UP000007015">
    <property type="component" value="Chromosome 5"/>
</dbReference>
<reference evidence="2 3" key="1">
    <citation type="journal article" date="2005" name="PLoS Biol.">
        <title>The genomes of Oryza sativa: a history of duplications.</title>
        <authorList>
            <person name="Yu J."/>
            <person name="Wang J."/>
            <person name="Lin W."/>
            <person name="Li S."/>
            <person name="Li H."/>
            <person name="Zhou J."/>
            <person name="Ni P."/>
            <person name="Dong W."/>
            <person name="Hu S."/>
            <person name="Zeng C."/>
            <person name="Zhang J."/>
            <person name="Zhang Y."/>
            <person name="Li R."/>
            <person name="Xu Z."/>
            <person name="Li S."/>
            <person name="Li X."/>
            <person name="Zheng H."/>
            <person name="Cong L."/>
            <person name="Lin L."/>
            <person name="Yin J."/>
            <person name="Geng J."/>
            <person name="Li G."/>
            <person name="Shi J."/>
            <person name="Liu J."/>
            <person name="Lv H."/>
            <person name="Li J."/>
            <person name="Wang J."/>
            <person name="Deng Y."/>
            <person name="Ran L."/>
            <person name="Shi X."/>
            <person name="Wang X."/>
            <person name="Wu Q."/>
            <person name="Li C."/>
            <person name="Ren X."/>
            <person name="Wang J."/>
            <person name="Wang X."/>
            <person name="Li D."/>
            <person name="Liu D."/>
            <person name="Zhang X."/>
            <person name="Ji Z."/>
            <person name="Zhao W."/>
            <person name="Sun Y."/>
            <person name="Zhang Z."/>
            <person name="Bao J."/>
            <person name="Han Y."/>
            <person name="Dong L."/>
            <person name="Ji J."/>
            <person name="Chen P."/>
            <person name="Wu S."/>
            <person name="Liu J."/>
            <person name="Xiao Y."/>
            <person name="Bu D."/>
            <person name="Tan J."/>
            <person name="Yang L."/>
            <person name="Ye C."/>
            <person name="Zhang J."/>
            <person name="Xu J."/>
            <person name="Zhou Y."/>
            <person name="Yu Y."/>
            <person name="Zhang B."/>
            <person name="Zhuang S."/>
            <person name="Wei H."/>
            <person name="Liu B."/>
            <person name="Lei M."/>
            <person name="Yu H."/>
            <person name="Li Y."/>
            <person name="Xu H."/>
            <person name="Wei S."/>
            <person name="He X."/>
            <person name="Fang L."/>
            <person name="Zhang Z."/>
            <person name="Zhang Y."/>
            <person name="Huang X."/>
            <person name="Su Z."/>
            <person name="Tong W."/>
            <person name="Li J."/>
            <person name="Tong Z."/>
            <person name="Li S."/>
            <person name="Ye J."/>
            <person name="Wang L."/>
            <person name="Fang L."/>
            <person name="Lei T."/>
            <person name="Chen C."/>
            <person name="Chen H."/>
            <person name="Xu Z."/>
            <person name="Li H."/>
            <person name="Huang H."/>
            <person name="Zhang F."/>
            <person name="Xu H."/>
            <person name="Li N."/>
            <person name="Zhao C."/>
            <person name="Li S."/>
            <person name="Dong L."/>
            <person name="Huang Y."/>
            <person name="Li L."/>
            <person name="Xi Y."/>
            <person name="Qi Q."/>
            <person name="Li W."/>
            <person name="Zhang B."/>
            <person name="Hu W."/>
            <person name="Zhang Y."/>
            <person name="Tian X."/>
            <person name="Jiao Y."/>
            <person name="Liang X."/>
            <person name="Jin J."/>
            <person name="Gao L."/>
            <person name="Zheng W."/>
            <person name="Hao B."/>
            <person name="Liu S."/>
            <person name="Wang W."/>
            <person name="Yuan L."/>
            <person name="Cao M."/>
            <person name="McDermott J."/>
            <person name="Samudrala R."/>
            <person name="Wang J."/>
            <person name="Wong G.K."/>
            <person name="Yang H."/>
        </authorList>
    </citation>
    <scope>NUCLEOTIDE SEQUENCE [LARGE SCALE GENOMIC DNA]</scope>
    <source>
        <strain evidence="3">cv. 93-11</strain>
    </source>
</reference>
<organism evidence="2 3">
    <name type="scientific">Oryza sativa subsp. indica</name>
    <name type="common">Rice</name>
    <dbReference type="NCBI Taxonomy" id="39946"/>
    <lineage>
        <taxon>Eukaryota</taxon>
        <taxon>Viridiplantae</taxon>
        <taxon>Streptophyta</taxon>
        <taxon>Embryophyta</taxon>
        <taxon>Tracheophyta</taxon>
        <taxon>Spermatophyta</taxon>
        <taxon>Magnoliopsida</taxon>
        <taxon>Liliopsida</taxon>
        <taxon>Poales</taxon>
        <taxon>Poaceae</taxon>
        <taxon>BOP clade</taxon>
        <taxon>Oryzoideae</taxon>
        <taxon>Oryzeae</taxon>
        <taxon>Oryzinae</taxon>
        <taxon>Oryza</taxon>
        <taxon>Oryza sativa</taxon>
    </lineage>
</organism>
<dbReference type="HOGENOM" id="CLU_916409_0_0_1"/>
<feature type="region of interest" description="Disordered" evidence="1">
    <location>
        <begin position="249"/>
        <end position="304"/>
    </location>
</feature>
<name>A2Y2U5_ORYSI</name>
<evidence type="ECO:0000313" key="3">
    <source>
        <dbReference type="Proteomes" id="UP000007015"/>
    </source>
</evidence>
<protein>
    <submittedName>
        <fullName evidence="2">Uncharacterized protein</fullName>
    </submittedName>
</protein>